<dbReference type="PANTHER" id="PTHR31374">
    <property type="entry name" value="AUXIN-INDUCED PROTEIN-LIKE-RELATED"/>
    <property type="match status" value="1"/>
</dbReference>
<name>A0ABR2A005_9ROSI</name>
<gene>
    <name evidence="1" type="ORF">V6N11_021573</name>
</gene>
<keyword evidence="2" id="KW-1185">Reference proteome</keyword>
<accession>A0ABR2A005</accession>
<dbReference type="Pfam" id="PF02519">
    <property type="entry name" value="Auxin_inducible"/>
    <property type="match status" value="1"/>
</dbReference>
<sequence>MKKIRGFKLGRKLVKVFKRIIRPRRTNYRNSFLTPPTPSFNLLSRICSFGRFLRRRTKGICHSNSDPNYIKLGEKGGKAVKAPKGHLALYVGESEDDTKRVVVPVVYFNHPLFGELLKEAERVYGFSQSGGLTLPCGISQFEKVKMRIADWDHCRPTQHPRYL</sequence>
<dbReference type="Proteomes" id="UP001396334">
    <property type="component" value="Unassembled WGS sequence"/>
</dbReference>
<evidence type="ECO:0000313" key="2">
    <source>
        <dbReference type="Proteomes" id="UP001396334"/>
    </source>
</evidence>
<evidence type="ECO:0000313" key="1">
    <source>
        <dbReference type="EMBL" id="KAK8486316.1"/>
    </source>
</evidence>
<protein>
    <submittedName>
        <fullName evidence="1">Uncharacterized protein</fullName>
    </submittedName>
</protein>
<comment type="caution">
    <text evidence="1">The sequence shown here is derived from an EMBL/GenBank/DDBJ whole genome shotgun (WGS) entry which is preliminary data.</text>
</comment>
<dbReference type="PANTHER" id="PTHR31374:SF201">
    <property type="entry name" value="SAUR-LIKE AUXIN-RESPONSIVE PROTEIN FAMILY"/>
    <property type="match status" value="1"/>
</dbReference>
<proteinExistence type="predicted"/>
<organism evidence="1 2">
    <name type="scientific">Hibiscus sabdariffa</name>
    <name type="common">roselle</name>
    <dbReference type="NCBI Taxonomy" id="183260"/>
    <lineage>
        <taxon>Eukaryota</taxon>
        <taxon>Viridiplantae</taxon>
        <taxon>Streptophyta</taxon>
        <taxon>Embryophyta</taxon>
        <taxon>Tracheophyta</taxon>
        <taxon>Spermatophyta</taxon>
        <taxon>Magnoliopsida</taxon>
        <taxon>eudicotyledons</taxon>
        <taxon>Gunneridae</taxon>
        <taxon>Pentapetalae</taxon>
        <taxon>rosids</taxon>
        <taxon>malvids</taxon>
        <taxon>Malvales</taxon>
        <taxon>Malvaceae</taxon>
        <taxon>Malvoideae</taxon>
        <taxon>Hibiscus</taxon>
    </lineage>
</organism>
<dbReference type="InterPro" id="IPR003676">
    <property type="entry name" value="SAUR_fam"/>
</dbReference>
<dbReference type="EMBL" id="JBBPBN010000447">
    <property type="protein sequence ID" value="KAK8486316.1"/>
    <property type="molecule type" value="Genomic_DNA"/>
</dbReference>
<reference evidence="1 2" key="1">
    <citation type="journal article" date="2024" name="G3 (Bethesda)">
        <title>Genome assembly of Hibiscus sabdariffa L. provides insights into metabolisms of medicinal natural products.</title>
        <authorList>
            <person name="Kim T."/>
        </authorList>
    </citation>
    <scope>NUCLEOTIDE SEQUENCE [LARGE SCALE GENOMIC DNA]</scope>
    <source>
        <strain evidence="1">TK-2024</strain>
        <tissue evidence="1">Old leaves</tissue>
    </source>
</reference>